<name>A0A835EZH1_9POAL</name>
<dbReference type="AlphaFoldDB" id="A0A835EZH1"/>
<organism evidence="1 2">
    <name type="scientific">Digitaria exilis</name>
    <dbReference type="NCBI Taxonomy" id="1010633"/>
    <lineage>
        <taxon>Eukaryota</taxon>
        <taxon>Viridiplantae</taxon>
        <taxon>Streptophyta</taxon>
        <taxon>Embryophyta</taxon>
        <taxon>Tracheophyta</taxon>
        <taxon>Spermatophyta</taxon>
        <taxon>Magnoliopsida</taxon>
        <taxon>Liliopsida</taxon>
        <taxon>Poales</taxon>
        <taxon>Poaceae</taxon>
        <taxon>PACMAD clade</taxon>
        <taxon>Panicoideae</taxon>
        <taxon>Panicodae</taxon>
        <taxon>Paniceae</taxon>
        <taxon>Anthephorinae</taxon>
        <taxon>Digitaria</taxon>
    </lineage>
</organism>
<comment type="caution">
    <text evidence="1">The sequence shown here is derived from an EMBL/GenBank/DDBJ whole genome shotgun (WGS) entry which is preliminary data.</text>
</comment>
<reference evidence="1" key="1">
    <citation type="submission" date="2020-07" db="EMBL/GenBank/DDBJ databases">
        <title>Genome sequence and genetic diversity analysis of an under-domesticated orphan crop, white fonio (Digitaria exilis).</title>
        <authorList>
            <person name="Bennetzen J.L."/>
            <person name="Chen S."/>
            <person name="Ma X."/>
            <person name="Wang X."/>
            <person name="Yssel A.E.J."/>
            <person name="Chaluvadi S.R."/>
            <person name="Johnson M."/>
            <person name="Gangashetty P."/>
            <person name="Hamidou F."/>
            <person name="Sanogo M.D."/>
            <person name="Zwaenepoel A."/>
            <person name="Wallace J."/>
            <person name="Van De Peer Y."/>
            <person name="Van Deynze A."/>
        </authorList>
    </citation>
    <scope>NUCLEOTIDE SEQUENCE</scope>
    <source>
        <tissue evidence="1">Leaves</tissue>
    </source>
</reference>
<dbReference type="OrthoDB" id="687810at2759"/>
<sequence>MHRSTYGLPDQQRKVNLSEYVVLSNDSFMISDADTCCCFLLDLQMGRWSAVYPYEVIRSLEYGTEPLPNSCWSGTGFLSGRSVFVDGFICTCSAEGVASYEVTEQDNSYYVSHQIDLKFPWRKYWESYRMCLDYVGKDTTSGAIMLCVVQGKTFLEPCNMMAQHFVYITVVQIKTEKIHDGKLKPETVTHVDIGTSFIEMNERQTWTSNCFVVDP</sequence>
<gene>
    <name evidence="1" type="ORF">HU200_021703</name>
</gene>
<protein>
    <submittedName>
        <fullName evidence="1">Uncharacterized protein</fullName>
    </submittedName>
</protein>
<dbReference type="EMBL" id="JACEFO010001666">
    <property type="protein sequence ID" value="KAF8723734.1"/>
    <property type="molecule type" value="Genomic_DNA"/>
</dbReference>
<dbReference type="Proteomes" id="UP000636709">
    <property type="component" value="Unassembled WGS sequence"/>
</dbReference>
<keyword evidence="2" id="KW-1185">Reference proteome</keyword>
<accession>A0A835EZH1</accession>
<evidence type="ECO:0000313" key="2">
    <source>
        <dbReference type="Proteomes" id="UP000636709"/>
    </source>
</evidence>
<proteinExistence type="predicted"/>
<evidence type="ECO:0000313" key="1">
    <source>
        <dbReference type="EMBL" id="KAF8723734.1"/>
    </source>
</evidence>